<dbReference type="GO" id="GO:0005576">
    <property type="term" value="C:extracellular region"/>
    <property type="evidence" value="ECO:0007669"/>
    <property type="project" value="TreeGrafter"/>
</dbReference>
<feature type="domain" description="Solute-binding protein family 3/N-terminal" evidence="6">
    <location>
        <begin position="27"/>
        <end position="106"/>
    </location>
</feature>
<dbReference type="PANTHER" id="PTHR30085">
    <property type="entry name" value="AMINO ACID ABC TRANSPORTER PERMEASE"/>
    <property type="match status" value="1"/>
</dbReference>
<dbReference type="PANTHER" id="PTHR30085:SF6">
    <property type="entry name" value="ABC TRANSPORTER GLUTAMINE-BINDING PROTEIN GLNH"/>
    <property type="match status" value="1"/>
</dbReference>
<evidence type="ECO:0000256" key="3">
    <source>
        <dbReference type="ARBA" id="ARBA00022729"/>
    </source>
</evidence>
<keyword evidence="8" id="KW-1185">Reference proteome</keyword>
<feature type="signal peptide" evidence="5">
    <location>
        <begin position="1"/>
        <end position="22"/>
    </location>
</feature>
<feature type="chain" id="PRO_5024874660" description="Solute-binding protein family 3/N-terminal domain-containing protein" evidence="5">
    <location>
        <begin position="23"/>
        <end position="402"/>
    </location>
</feature>
<dbReference type="InterPro" id="IPR051455">
    <property type="entry name" value="Bact_solute-bind_prot3"/>
</dbReference>
<organism evidence="7 8">
    <name type="scientific">Roseobacter cerasinus</name>
    <dbReference type="NCBI Taxonomy" id="2602289"/>
    <lineage>
        <taxon>Bacteria</taxon>
        <taxon>Pseudomonadati</taxon>
        <taxon>Pseudomonadota</taxon>
        <taxon>Alphaproteobacteria</taxon>
        <taxon>Rhodobacterales</taxon>
        <taxon>Roseobacteraceae</taxon>
        <taxon>Roseobacter</taxon>
    </lineage>
</organism>
<comment type="similarity">
    <text evidence="1">Belongs to the bacterial solute-binding protein 3 family.</text>
</comment>
<dbReference type="SUPFAM" id="SSF53850">
    <property type="entry name" value="Periplasmic binding protein-like II"/>
    <property type="match status" value="1"/>
</dbReference>
<keyword evidence="3 5" id="KW-0732">Signal</keyword>
<protein>
    <recommendedName>
        <fullName evidence="6">Solute-binding protein family 3/N-terminal domain-containing protein</fullName>
    </recommendedName>
</protein>
<dbReference type="AlphaFoldDB" id="A0A640VPK3"/>
<dbReference type="GO" id="GO:0030288">
    <property type="term" value="C:outer membrane-bounded periplasmic space"/>
    <property type="evidence" value="ECO:0007669"/>
    <property type="project" value="TreeGrafter"/>
</dbReference>
<evidence type="ECO:0000259" key="6">
    <source>
        <dbReference type="Pfam" id="PF00497"/>
    </source>
</evidence>
<dbReference type="RefSeq" id="WP_159974856.1">
    <property type="nucleotide sequence ID" value="NZ_BLIV01000001.1"/>
</dbReference>
<gene>
    <name evidence="7" type="ORF">So717_07640</name>
</gene>
<comment type="caution">
    <text evidence="7">The sequence shown here is derived from an EMBL/GenBank/DDBJ whole genome shotgun (WGS) entry which is preliminary data.</text>
</comment>
<evidence type="ECO:0000256" key="4">
    <source>
        <dbReference type="SAM" id="MobiDB-lite"/>
    </source>
</evidence>
<dbReference type="OrthoDB" id="8404604at2"/>
<evidence type="ECO:0000313" key="7">
    <source>
        <dbReference type="EMBL" id="GFE49011.1"/>
    </source>
</evidence>
<sequence>MTYSLVPLYLIAFLTASSTAFASTDDVRIAMRVDTPPFVSRDPSSGAYVGYFYDVCTEAVTRAGYQFTEHPISAADRNEFLKFGSGNFDLVCDPTTITLARMNNFSDDQDIGTPPETQKSVSGAKALDFSQIIFVANGGFASVKSPQDPDWSYRLHSVTEGLSEKISGNGVLHCKDLFQQVKLAPSKPDEPAPKDQSSQNDEADHDLVEEWKLSEFIRFRYKAVEVPQDKEQEAEEVPQTRILRAQVLGYVVGSTIREAVLNFNEIGVRPIACVMPSHKDAAAAFCRGQLDRYYGDLDIVRASIAAYNTQEDETCEATFAGPDQLTYEPYAFVVSDRLAGFPERLRCAIFSMFADGTMNNLYAGRFKEEKSAPLATLFAINRVPSGQREAVDPEQPVCGAFR</sequence>
<proteinExistence type="inferred from homology"/>
<name>A0A640VPK3_9RHOB</name>
<evidence type="ECO:0000256" key="2">
    <source>
        <dbReference type="ARBA" id="ARBA00022448"/>
    </source>
</evidence>
<evidence type="ECO:0000256" key="5">
    <source>
        <dbReference type="SAM" id="SignalP"/>
    </source>
</evidence>
<feature type="region of interest" description="Disordered" evidence="4">
    <location>
        <begin position="185"/>
        <end position="205"/>
    </location>
</feature>
<dbReference type="Proteomes" id="UP000436522">
    <property type="component" value="Unassembled WGS sequence"/>
</dbReference>
<dbReference type="EMBL" id="BLIV01000001">
    <property type="protein sequence ID" value="GFE49011.1"/>
    <property type="molecule type" value="Genomic_DNA"/>
</dbReference>
<evidence type="ECO:0000313" key="8">
    <source>
        <dbReference type="Proteomes" id="UP000436522"/>
    </source>
</evidence>
<reference evidence="7 8" key="1">
    <citation type="submission" date="2019-12" db="EMBL/GenBank/DDBJ databases">
        <title>Roseobacter cerasinus sp. nov., isolated from seawater around aquaculture.</title>
        <authorList>
            <person name="Muramatsu S."/>
            <person name="Takabe Y."/>
            <person name="Mori K."/>
            <person name="Takaichi S."/>
            <person name="Hanada S."/>
        </authorList>
    </citation>
    <scope>NUCLEOTIDE SEQUENCE [LARGE SCALE GENOMIC DNA]</scope>
    <source>
        <strain evidence="7 8">AI77</strain>
    </source>
</reference>
<dbReference type="InterPro" id="IPR001638">
    <property type="entry name" value="Solute-binding_3/MltF_N"/>
</dbReference>
<keyword evidence="2" id="KW-0813">Transport</keyword>
<dbReference type="GO" id="GO:0006865">
    <property type="term" value="P:amino acid transport"/>
    <property type="evidence" value="ECO:0007669"/>
    <property type="project" value="TreeGrafter"/>
</dbReference>
<dbReference type="Pfam" id="PF00497">
    <property type="entry name" value="SBP_bac_3"/>
    <property type="match status" value="1"/>
</dbReference>
<evidence type="ECO:0000256" key="1">
    <source>
        <dbReference type="ARBA" id="ARBA00010333"/>
    </source>
</evidence>
<dbReference type="Gene3D" id="3.40.190.10">
    <property type="entry name" value="Periplasmic binding protein-like II"/>
    <property type="match status" value="1"/>
</dbReference>
<accession>A0A640VPK3</accession>